<dbReference type="AlphaFoldDB" id="A0A6G0TJU0"/>
<name>A0A6G0TJU0_APHGL</name>
<comment type="caution">
    <text evidence="1">The sequence shown here is derived from an EMBL/GenBank/DDBJ whole genome shotgun (WGS) entry which is preliminary data.</text>
</comment>
<protein>
    <submittedName>
        <fullName evidence="1">Uncharacterized protein</fullName>
    </submittedName>
</protein>
<organism evidence="1 2">
    <name type="scientific">Aphis glycines</name>
    <name type="common">Soybean aphid</name>
    <dbReference type="NCBI Taxonomy" id="307491"/>
    <lineage>
        <taxon>Eukaryota</taxon>
        <taxon>Metazoa</taxon>
        <taxon>Ecdysozoa</taxon>
        <taxon>Arthropoda</taxon>
        <taxon>Hexapoda</taxon>
        <taxon>Insecta</taxon>
        <taxon>Pterygota</taxon>
        <taxon>Neoptera</taxon>
        <taxon>Paraneoptera</taxon>
        <taxon>Hemiptera</taxon>
        <taxon>Sternorrhyncha</taxon>
        <taxon>Aphidomorpha</taxon>
        <taxon>Aphidoidea</taxon>
        <taxon>Aphididae</taxon>
        <taxon>Aphidini</taxon>
        <taxon>Aphis</taxon>
        <taxon>Aphis</taxon>
    </lineage>
</organism>
<evidence type="ECO:0000313" key="2">
    <source>
        <dbReference type="Proteomes" id="UP000475862"/>
    </source>
</evidence>
<sequence length="179" mass="21390">MCIYYLVIFKTTTQQFYNIELAISVAKPDLEKWGPKGNYFPNKMNNFLTFRRDSRNNTTSILLVKFKVLVRLINSYLLQSSSQQFPNCEMCFPWQARGLNREIDEEMLESDNCWITPSFCFKICLFNTQNFETGYLFYMMSCRVQQVIKSYEKRRSDIWGNIGIVSFYTRIALESYRFF</sequence>
<reference evidence="1 2" key="1">
    <citation type="submission" date="2019-08" db="EMBL/GenBank/DDBJ databases">
        <title>The genome of the soybean aphid Biotype 1, its phylome, world population structure and adaptation to the North American continent.</title>
        <authorList>
            <person name="Giordano R."/>
            <person name="Donthu R.K."/>
            <person name="Hernandez A.G."/>
            <person name="Wright C.L."/>
            <person name="Zimin A.V."/>
        </authorList>
    </citation>
    <scope>NUCLEOTIDE SEQUENCE [LARGE SCALE GENOMIC DNA]</scope>
    <source>
        <tissue evidence="1">Whole aphids</tissue>
    </source>
</reference>
<proteinExistence type="predicted"/>
<dbReference type="EMBL" id="VYZN01000030">
    <property type="protein sequence ID" value="KAE9534079.1"/>
    <property type="molecule type" value="Genomic_DNA"/>
</dbReference>
<keyword evidence="2" id="KW-1185">Reference proteome</keyword>
<gene>
    <name evidence="1" type="ORF">AGLY_008815</name>
</gene>
<accession>A0A6G0TJU0</accession>
<dbReference type="Proteomes" id="UP000475862">
    <property type="component" value="Unassembled WGS sequence"/>
</dbReference>
<evidence type="ECO:0000313" key="1">
    <source>
        <dbReference type="EMBL" id="KAE9534079.1"/>
    </source>
</evidence>